<reference evidence="1 2" key="1">
    <citation type="submission" date="2023-07" db="EMBL/GenBank/DDBJ databases">
        <title>Sorghum-associated microbial communities from plants grown in Nebraska, USA.</title>
        <authorList>
            <person name="Schachtman D."/>
        </authorList>
    </citation>
    <scope>NUCLEOTIDE SEQUENCE [LARGE SCALE GENOMIC DNA]</scope>
    <source>
        <strain evidence="1 2">CC482</strain>
    </source>
</reference>
<sequence length="56" mass="6304">MPAIDPYILCRIWAGVSSFTKKIVKLGRFFVIRAWLHYYTSAGADALTYFVAANCS</sequence>
<evidence type="ECO:0000313" key="2">
    <source>
        <dbReference type="Proteomes" id="UP001229346"/>
    </source>
</evidence>
<keyword evidence="2" id="KW-1185">Reference proteome</keyword>
<evidence type="ECO:0000313" key="1">
    <source>
        <dbReference type="EMBL" id="MDQ0110830.1"/>
    </source>
</evidence>
<dbReference type="EMBL" id="JAUSSU010000001">
    <property type="protein sequence ID" value="MDQ0110830.1"/>
    <property type="molecule type" value="Genomic_DNA"/>
</dbReference>
<dbReference type="Proteomes" id="UP001229346">
    <property type="component" value="Unassembled WGS sequence"/>
</dbReference>
<organism evidence="1 2">
    <name type="scientific">Paenibacillus harenae</name>
    <dbReference type="NCBI Taxonomy" id="306543"/>
    <lineage>
        <taxon>Bacteria</taxon>
        <taxon>Bacillati</taxon>
        <taxon>Bacillota</taxon>
        <taxon>Bacilli</taxon>
        <taxon>Bacillales</taxon>
        <taxon>Paenibacillaceae</taxon>
        <taxon>Paenibacillus</taxon>
    </lineage>
</organism>
<accession>A0ABT9TWL1</accession>
<name>A0ABT9TWL1_PAEHA</name>
<comment type="caution">
    <text evidence="1">The sequence shown here is derived from an EMBL/GenBank/DDBJ whole genome shotgun (WGS) entry which is preliminary data.</text>
</comment>
<protein>
    <submittedName>
        <fullName evidence="1">Uncharacterized protein</fullName>
    </submittedName>
</protein>
<proteinExistence type="predicted"/>
<gene>
    <name evidence="1" type="ORF">J2T15_000246</name>
</gene>